<dbReference type="EMBL" id="CADCXN010000057">
    <property type="protein sequence ID" value="CAA9890786.1"/>
    <property type="molecule type" value="Genomic_DNA"/>
</dbReference>
<keyword evidence="4" id="KW-0862">Zinc</keyword>
<evidence type="ECO:0000256" key="4">
    <source>
        <dbReference type="ARBA" id="ARBA00022833"/>
    </source>
</evidence>
<keyword evidence="2" id="KW-0479">Metal-binding</keyword>
<dbReference type="NCBIfam" id="TIGR00608">
    <property type="entry name" value="radc"/>
    <property type="match status" value="1"/>
</dbReference>
<proteinExistence type="predicted"/>
<organism evidence="7 8">
    <name type="scientific">Candidatus Methylobacter favarea</name>
    <dbReference type="NCBI Taxonomy" id="2707345"/>
    <lineage>
        <taxon>Bacteria</taxon>
        <taxon>Pseudomonadati</taxon>
        <taxon>Pseudomonadota</taxon>
        <taxon>Gammaproteobacteria</taxon>
        <taxon>Methylococcales</taxon>
        <taxon>Methylococcaceae</taxon>
        <taxon>Methylobacter</taxon>
    </lineage>
</organism>
<dbReference type="Pfam" id="PF04002">
    <property type="entry name" value="RadC"/>
    <property type="match status" value="1"/>
</dbReference>
<reference evidence="7 8" key="1">
    <citation type="submission" date="2020-02" db="EMBL/GenBank/DDBJ databases">
        <authorList>
            <person name="Hogendoorn C."/>
        </authorList>
    </citation>
    <scope>NUCLEOTIDE SEQUENCE [LARGE SCALE GENOMIC DNA]</scope>
    <source>
        <strain evidence="7">METHB21</strain>
    </source>
</reference>
<dbReference type="PANTHER" id="PTHR30471:SF3">
    <property type="entry name" value="UPF0758 PROTEIN YEES-RELATED"/>
    <property type="match status" value="1"/>
</dbReference>
<comment type="caution">
    <text evidence="7">The sequence shown here is derived from an EMBL/GenBank/DDBJ whole genome shotgun (WGS) entry which is preliminary data.</text>
</comment>
<evidence type="ECO:0000313" key="7">
    <source>
        <dbReference type="EMBL" id="CAA9890786.1"/>
    </source>
</evidence>
<evidence type="ECO:0000313" key="8">
    <source>
        <dbReference type="Proteomes" id="UP000494216"/>
    </source>
</evidence>
<dbReference type="PROSITE" id="PS01302">
    <property type="entry name" value="UPF0758"/>
    <property type="match status" value="1"/>
</dbReference>
<protein>
    <recommendedName>
        <fullName evidence="6">MPN domain-containing protein</fullName>
    </recommendedName>
</protein>
<dbReference type="GO" id="GO:0006508">
    <property type="term" value="P:proteolysis"/>
    <property type="evidence" value="ECO:0007669"/>
    <property type="project" value="UniProtKB-KW"/>
</dbReference>
<keyword evidence="3" id="KW-0378">Hydrolase</keyword>
<dbReference type="Proteomes" id="UP000494216">
    <property type="component" value="Unassembled WGS sequence"/>
</dbReference>
<dbReference type="InterPro" id="IPR025657">
    <property type="entry name" value="RadC_JAB"/>
</dbReference>
<name>A0A8S0XII6_9GAMM</name>
<evidence type="ECO:0000256" key="2">
    <source>
        <dbReference type="ARBA" id="ARBA00022723"/>
    </source>
</evidence>
<dbReference type="PROSITE" id="PS50249">
    <property type="entry name" value="MPN"/>
    <property type="match status" value="1"/>
</dbReference>
<dbReference type="RefSeq" id="WP_174625696.1">
    <property type="nucleotide sequence ID" value="NZ_CADCXN010000057.1"/>
</dbReference>
<dbReference type="GO" id="GO:0008237">
    <property type="term" value="F:metallopeptidase activity"/>
    <property type="evidence" value="ECO:0007669"/>
    <property type="project" value="UniProtKB-KW"/>
</dbReference>
<evidence type="ECO:0000256" key="3">
    <source>
        <dbReference type="ARBA" id="ARBA00022801"/>
    </source>
</evidence>
<dbReference type="InterPro" id="IPR001405">
    <property type="entry name" value="UPF0758"/>
</dbReference>
<dbReference type="PANTHER" id="PTHR30471">
    <property type="entry name" value="DNA REPAIR PROTEIN RADC"/>
    <property type="match status" value="1"/>
</dbReference>
<keyword evidence="5" id="KW-0482">Metalloprotease</keyword>
<dbReference type="Gene3D" id="3.40.140.10">
    <property type="entry name" value="Cytidine Deaminase, domain 2"/>
    <property type="match status" value="1"/>
</dbReference>
<evidence type="ECO:0000256" key="1">
    <source>
        <dbReference type="ARBA" id="ARBA00022670"/>
    </source>
</evidence>
<accession>A0A8S0XII6</accession>
<evidence type="ECO:0000256" key="5">
    <source>
        <dbReference type="ARBA" id="ARBA00023049"/>
    </source>
</evidence>
<keyword evidence="8" id="KW-1185">Reference proteome</keyword>
<dbReference type="AlphaFoldDB" id="A0A8S0XII6"/>
<sequence>MSLNDQQKFLIDSAIEVLAGLFQKGDLLATSPDSVKKFCQLHLGHLEHEVFGVLLLDNQHRLIEFETMFRGTIDGASVYPREVAKQVLKCNAAAVIFCHNHPSGILSASEADKRITDKLKEALNLFDVRVLDHIIVSHLGAFSFAESGLL</sequence>
<gene>
    <name evidence="7" type="ORF">METHB2_290033</name>
</gene>
<evidence type="ECO:0000259" key="6">
    <source>
        <dbReference type="PROSITE" id="PS50249"/>
    </source>
</evidence>
<feature type="domain" description="MPN" evidence="6">
    <location>
        <begin position="28"/>
        <end position="150"/>
    </location>
</feature>
<dbReference type="InterPro" id="IPR037518">
    <property type="entry name" value="MPN"/>
</dbReference>
<dbReference type="CDD" id="cd08071">
    <property type="entry name" value="MPN_DUF2466"/>
    <property type="match status" value="1"/>
</dbReference>
<keyword evidence="1" id="KW-0645">Protease</keyword>
<dbReference type="InterPro" id="IPR020891">
    <property type="entry name" value="UPF0758_CS"/>
</dbReference>
<dbReference type="GO" id="GO:0046872">
    <property type="term" value="F:metal ion binding"/>
    <property type="evidence" value="ECO:0007669"/>
    <property type="project" value="UniProtKB-KW"/>
</dbReference>